<evidence type="ECO:0000313" key="4">
    <source>
        <dbReference type="Proteomes" id="UP000007599"/>
    </source>
</evidence>
<accession>H8XPI0</accession>
<dbReference type="HOGENOM" id="CLU_078501_0_0_10"/>
<feature type="domain" description="OmpA-like" evidence="2">
    <location>
        <begin position="11"/>
        <end position="118"/>
    </location>
</feature>
<keyword evidence="1" id="KW-0472">Membrane</keyword>
<dbReference type="PROSITE" id="PS51123">
    <property type="entry name" value="OMPA_2"/>
    <property type="match status" value="2"/>
</dbReference>
<organism evidence="3 4">
    <name type="scientific">Flavobacterium indicum (strain DSM 17447 / CIP 109464 / GPTSA100-9)</name>
    <dbReference type="NCBI Taxonomy" id="1094466"/>
    <lineage>
        <taxon>Bacteria</taxon>
        <taxon>Pseudomonadati</taxon>
        <taxon>Bacteroidota</taxon>
        <taxon>Flavobacteriia</taxon>
        <taxon>Flavobacteriales</taxon>
        <taxon>Flavobacteriaceae</taxon>
        <taxon>Flavobacterium</taxon>
    </lineage>
</organism>
<dbReference type="PATRIC" id="fig|1094466.5.peg.1271"/>
<dbReference type="eggNOG" id="COG2885">
    <property type="taxonomic scope" value="Bacteria"/>
</dbReference>
<dbReference type="GO" id="GO:0016020">
    <property type="term" value="C:membrane"/>
    <property type="evidence" value="ECO:0007669"/>
    <property type="project" value="UniProtKB-UniRule"/>
</dbReference>
<dbReference type="InterPro" id="IPR036737">
    <property type="entry name" value="OmpA-like_sf"/>
</dbReference>
<dbReference type="AlphaFoldDB" id="H8XPI0"/>
<name>H8XPI0_FLAIG</name>
<dbReference type="CDD" id="cd07185">
    <property type="entry name" value="OmpA_C-like"/>
    <property type="match status" value="2"/>
</dbReference>
<dbReference type="PANTHER" id="PTHR30329">
    <property type="entry name" value="STATOR ELEMENT OF FLAGELLAR MOTOR COMPLEX"/>
    <property type="match status" value="1"/>
</dbReference>
<dbReference type="Proteomes" id="UP000007599">
    <property type="component" value="Chromosome I"/>
</dbReference>
<keyword evidence="4" id="KW-1185">Reference proteome</keyword>
<dbReference type="EMBL" id="HE774682">
    <property type="protein sequence ID" value="CCG53254.1"/>
    <property type="molecule type" value="Genomic_DNA"/>
</dbReference>
<dbReference type="InterPro" id="IPR006665">
    <property type="entry name" value="OmpA-like"/>
</dbReference>
<dbReference type="STRING" id="1094466.KQS_06470"/>
<proteinExistence type="predicted"/>
<sequence length="276" mass="32073">MRYFLLMLALTSTAYSQEKFAVYFDTDKYVLTPEQSKQLENFLRNNQVVFKKVTGFCDFRASNAYNYQLGLNRANNILDQLPIEDKALISVVSKGEDFKQNAALWKNRRVEIEYEKFIPLEETVTKEEVVAEPQPLSIHTIEPIVDEYPSELQKKIINANVGDKILLSNLNFYVRSDEFYPESIPVLVDLYEVLEKNPNMKVEIQGHICCTPGRDLEEFSLRRCIAVYNFLVDSGIAEDRMTYVGFDATKPIFPLPEKNEEERKANRRVEIMILEK</sequence>
<dbReference type="PANTHER" id="PTHR30329:SF21">
    <property type="entry name" value="LIPOPROTEIN YIAD-RELATED"/>
    <property type="match status" value="1"/>
</dbReference>
<evidence type="ECO:0000256" key="1">
    <source>
        <dbReference type="PROSITE-ProRule" id="PRU00473"/>
    </source>
</evidence>
<gene>
    <name evidence="3" type="ordered locus">KQS_06470</name>
</gene>
<protein>
    <submittedName>
        <fullName evidence="3">Outer membrane protein, OmpA family</fullName>
    </submittedName>
</protein>
<reference evidence="4" key="2">
    <citation type="submission" date="2012-03" db="EMBL/GenBank/DDBJ databases">
        <title>Complete genome sequence of Flavobacterium indicum GPTSA100-9T, isolated from warm spring water.</title>
        <authorList>
            <person name="Barbier P."/>
            <person name="Houel A."/>
            <person name="Loux V."/>
            <person name="Poulain J."/>
            <person name="Bernardet J.-F."/>
            <person name="Touchon M."/>
            <person name="Duchaud E."/>
        </authorList>
    </citation>
    <scope>NUCLEOTIDE SEQUENCE [LARGE SCALE GENOMIC DNA]</scope>
    <source>
        <strain evidence="4">DSM 17447 / CIP 109464 / GPTSA100-9</strain>
    </source>
</reference>
<evidence type="ECO:0000259" key="2">
    <source>
        <dbReference type="PROSITE" id="PS51123"/>
    </source>
</evidence>
<reference evidence="3 4" key="1">
    <citation type="journal article" date="2012" name="J. Bacteriol.">
        <title>Complete Genome Sequence of Flavobacterium indicum GPSTA100-9T, Isolated from Warm Spring Water.</title>
        <authorList>
            <person name="Barbier P."/>
            <person name="Houel A."/>
            <person name="Loux V."/>
            <person name="Poulain J."/>
            <person name="Bernardet J.F."/>
            <person name="Touchon M."/>
            <person name="Duchaud E."/>
        </authorList>
    </citation>
    <scope>NUCLEOTIDE SEQUENCE [LARGE SCALE GENOMIC DNA]</scope>
    <source>
        <strain evidence="4">DSM 17447 / CIP 109464 / GPTSA100-9</strain>
    </source>
</reference>
<dbReference type="SUPFAM" id="SSF103088">
    <property type="entry name" value="OmpA-like"/>
    <property type="match status" value="2"/>
</dbReference>
<dbReference type="Pfam" id="PF00691">
    <property type="entry name" value="OmpA"/>
    <property type="match status" value="2"/>
</dbReference>
<dbReference type="KEGG" id="fin:KQS_06470"/>
<dbReference type="InterPro" id="IPR050330">
    <property type="entry name" value="Bact_OuterMem_StrucFunc"/>
</dbReference>
<dbReference type="Gene3D" id="3.30.1330.60">
    <property type="entry name" value="OmpA-like domain"/>
    <property type="match status" value="2"/>
</dbReference>
<feature type="domain" description="OmpA-like" evidence="2">
    <location>
        <begin position="161"/>
        <end position="276"/>
    </location>
</feature>
<evidence type="ECO:0000313" key="3">
    <source>
        <dbReference type="EMBL" id="CCG53254.1"/>
    </source>
</evidence>